<dbReference type="EMBL" id="VUMZ01000017">
    <property type="protein sequence ID" value="MST52809.1"/>
    <property type="molecule type" value="Genomic_DNA"/>
</dbReference>
<dbReference type="RefSeq" id="WP_154575185.1">
    <property type="nucleotide sequence ID" value="NZ_VUMZ01000017.1"/>
</dbReference>
<keyword evidence="1" id="KW-0472">Membrane</keyword>
<organism evidence="2 3">
    <name type="scientific">Hornefia butyriciproducens</name>
    <dbReference type="NCBI Taxonomy" id="2652293"/>
    <lineage>
        <taxon>Bacteria</taxon>
        <taxon>Bacillati</taxon>
        <taxon>Bacillota</taxon>
        <taxon>Clostridia</taxon>
        <taxon>Peptostreptococcales</taxon>
        <taxon>Anaerovoracaceae</taxon>
        <taxon>Hornefia</taxon>
    </lineage>
</organism>
<evidence type="ECO:0000313" key="2">
    <source>
        <dbReference type="EMBL" id="MST52809.1"/>
    </source>
</evidence>
<evidence type="ECO:0000256" key="1">
    <source>
        <dbReference type="SAM" id="Phobius"/>
    </source>
</evidence>
<dbReference type="AlphaFoldDB" id="A0A6L5Y7Z2"/>
<dbReference type="GeneID" id="303115840"/>
<keyword evidence="1" id="KW-1133">Transmembrane helix</keyword>
<gene>
    <name evidence="2" type="ORF">FYJ64_10950</name>
</gene>
<reference evidence="2 3" key="1">
    <citation type="submission" date="2019-08" db="EMBL/GenBank/DDBJ databases">
        <title>In-depth cultivation of the pig gut microbiome towards novel bacterial diversity and tailored functional studies.</title>
        <authorList>
            <person name="Wylensek D."/>
            <person name="Hitch T.C.A."/>
            <person name="Clavel T."/>
        </authorList>
    </citation>
    <scope>NUCLEOTIDE SEQUENCE [LARGE SCALE GENOMIC DNA]</scope>
    <source>
        <strain evidence="2 3">WCA-MUC-591-APC-3H</strain>
    </source>
</reference>
<evidence type="ECO:0000313" key="3">
    <source>
        <dbReference type="Proteomes" id="UP000474676"/>
    </source>
</evidence>
<protein>
    <submittedName>
        <fullName evidence="2">Uncharacterized protein</fullName>
    </submittedName>
</protein>
<feature type="transmembrane region" description="Helical" evidence="1">
    <location>
        <begin position="39"/>
        <end position="62"/>
    </location>
</feature>
<name>A0A6L5Y7Z2_9FIRM</name>
<keyword evidence="3" id="KW-1185">Reference proteome</keyword>
<keyword evidence="1" id="KW-0812">Transmembrane</keyword>
<proteinExistence type="predicted"/>
<comment type="caution">
    <text evidence="2">The sequence shown here is derived from an EMBL/GenBank/DDBJ whole genome shotgun (WGS) entry which is preliminary data.</text>
</comment>
<accession>A0A6L5Y7Z2</accession>
<sequence>MTFNTGDNKTDLSIACLGETWEMGWTTESMDRGYDYDTVTLVILTILLLILPILIMLCMLHMKIIRLCLPIRFPSDLIGAYVVLHH</sequence>
<dbReference type="Proteomes" id="UP000474676">
    <property type="component" value="Unassembled WGS sequence"/>
</dbReference>